<evidence type="ECO:0000313" key="2">
    <source>
        <dbReference type="EMBL" id="AGK97634.1"/>
    </source>
</evidence>
<organism evidence="2 3">
    <name type="scientific">Clostridium pasteurianum BC1</name>
    <dbReference type="NCBI Taxonomy" id="86416"/>
    <lineage>
        <taxon>Bacteria</taxon>
        <taxon>Bacillati</taxon>
        <taxon>Bacillota</taxon>
        <taxon>Clostridia</taxon>
        <taxon>Eubacteriales</taxon>
        <taxon>Clostridiaceae</taxon>
        <taxon>Clostridium</taxon>
    </lineage>
</organism>
<feature type="region of interest" description="Disordered" evidence="1">
    <location>
        <begin position="161"/>
        <end position="184"/>
    </location>
</feature>
<dbReference type="Pfam" id="PF14265">
    <property type="entry name" value="DUF4355"/>
    <property type="match status" value="1"/>
</dbReference>
<dbReference type="EMBL" id="CP003261">
    <property type="protein sequence ID" value="AGK97634.1"/>
    <property type="molecule type" value="Genomic_DNA"/>
</dbReference>
<name>R4KAU4_CLOPA</name>
<feature type="compositionally biased region" description="Polar residues" evidence="1">
    <location>
        <begin position="165"/>
        <end position="178"/>
    </location>
</feature>
<dbReference type="KEGG" id="cpas:Clopa_2796"/>
<dbReference type="RefSeq" id="WP_015615928.1">
    <property type="nucleotide sequence ID" value="NC_021182.1"/>
</dbReference>
<dbReference type="OrthoDB" id="1901795at2"/>
<gene>
    <name evidence="2" type="ORF">Clopa_2796</name>
</gene>
<evidence type="ECO:0000313" key="3">
    <source>
        <dbReference type="Proteomes" id="UP000013523"/>
    </source>
</evidence>
<dbReference type="HOGENOM" id="CLU_113633_0_0_9"/>
<proteinExistence type="predicted"/>
<dbReference type="Proteomes" id="UP000013523">
    <property type="component" value="Chromosome"/>
</dbReference>
<accession>R4KAU4</accession>
<protein>
    <recommendedName>
        <fullName evidence="4">DUF4355 domain-containing protein</fullName>
    </recommendedName>
</protein>
<evidence type="ECO:0008006" key="4">
    <source>
        <dbReference type="Google" id="ProtNLM"/>
    </source>
</evidence>
<dbReference type="PATRIC" id="fig|86416.3.peg.2781"/>
<dbReference type="eggNOG" id="ENOG502ZX7B">
    <property type="taxonomic scope" value="Bacteria"/>
</dbReference>
<evidence type="ECO:0000256" key="1">
    <source>
        <dbReference type="SAM" id="MobiDB-lite"/>
    </source>
</evidence>
<keyword evidence="3" id="KW-1185">Reference proteome</keyword>
<dbReference type="STRING" id="86416.Clopa_2796"/>
<dbReference type="AlphaFoldDB" id="R4KAU4"/>
<sequence length="197" mass="22701">MAIENFDEVKSYFETNKDNDEVKNFLGGYSSLDVFKEKVNTDPNFKSYMDSAKDSHFSKALDTWKTNNLEKLVDEKVNQLYPKADPKDLELKKLQQQIDKMQKDTLHKELTNQALKMATDKKIPTDLVSYLVGQDEDSTNANIEKFAEIFQAHDEVIRTEFAKGNSYTPPENKNSGNLSEDEKLREQIKKAMGTFKK</sequence>
<dbReference type="InterPro" id="IPR025580">
    <property type="entry name" value="Gp46"/>
</dbReference>
<reference evidence="2 3" key="1">
    <citation type="submission" date="2012-01" db="EMBL/GenBank/DDBJ databases">
        <title>Complete sequence of chromosome of Clostridium pasteurianum BC1.</title>
        <authorList>
            <consortium name="US DOE Joint Genome Institute"/>
            <person name="Lucas S."/>
            <person name="Han J."/>
            <person name="Lapidus A."/>
            <person name="Cheng J.-F."/>
            <person name="Goodwin L."/>
            <person name="Pitluck S."/>
            <person name="Peters L."/>
            <person name="Mikhailova N."/>
            <person name="Teshima H."/>
            <person name="Detter J.C."/>
            <person name="Han C."/>
            <person name="Tapia R."/>
            <person name="Land M."/>
            <person name="Hauser L."/>
            <person name="Kyrpides N."/>
            <person name="Ivanova N."/>
            <person name="Pagani I."/>
            <person name="Dunn J."/>
            <person name="Taghavi S."/>
            <person name="Francis A."/>
            <person name="van der Lelie D."/>
            <person name="Woyke T."/>
        </authorList>
    </citation>
    <scope>NUCLEOTIDE SEQUENCE [LARGE SCALE GENOMIC DNA]</scope>
    <source>
        <strain evidence="2 3">BC1</strain>
    </source>
</reference>